<keyword evidence="2" id="KW-0479">Metal-binding</keyword>
<dbReference type="GO" id="GO:0046872">
    <property type="term" value="F:metal ion binding"/>
    <property type="evidence" value="ECO:0007669"/>
    <property type="project" value="UniProtKB-KW"/>
</dbReference>
<dbReference type="AlphaFoldDB" id="A0A941IYU3"/>
<dbReference type="SUPFAM" id="SSF53649">
    <property type="entry name" value="Alkaline phosphatase-like"/>
    <property type="match status" value="1"/>
</dbReference>
<evidence type="ECO:0000256" key="4">
    <source>
        <dbReference type="ARBA" id="ARBA00022837"/>
    </source>
</evidence>
<evidence type="ECO:0000256" key="3">
    <source>
        <dbReference type="ARBA" id="ARBA00022801"/>
    </source>
</evidence>
<dbReference type="PANTHER" id="PTHR42693">
    <property type="entry name" value="ARYLSULFATASE FAMILY MEMBER"/>
    <property type="match status" value="1"/>
</dbReference>
<comment type="caution">
    <text evidence="7">The sequence shown here is derived from an EMBL/GenBank/DDBJ whole genome shotgun (WGS) entry which is preliminary data.</text>
</comment>
<feature type="domain" description="Sulfatase N-terminal" evidence="6">
    <location>
        <begin position="29"/>
        <end position="379"/>
    </location>
</feature>
<dbReference type="InterPro" id="IPR017850">
    <property type="entry name" value="Alkaline_phosphatase_core_sf"/>
</dbReference>
<evidence type="ECO:0000313" key="7">
    <source>
        <dbReference type="EMBL" id="MBR8536142.1"/>
    </source>
</evidence>
<dbReference type="InterPro" id="IPR000917">
    <property type="entry name" value="Sulfatase_N"/>
</dbReference>
<evidence type="ECO:0000259" key="6">
    <source>
        <dbReference type="Pfam" id="PF00884"/>
    </source>
</evidence>
<proteinExistence type="inferred from homology"/>
<reference evidence="7" key="2">
    <citation type="submission" date="2021-04" db="EMBL/GenBank/DDBJ databases">
        <authorList>
            <person name="Zhang T."/>
            <person name="Zhang Y."/>
            <person name="Lu D."/>
            <person name="Zuo D."/>
            <person name="Du Z."/>
        </authorList>
    </citation>
    <scope>NUCLEOTIDE SEQUENCE</scope>
    <source>
        <strain evidence="7">JR1</strain>
    </source>
</reference>
<reference evidence="7" key="1">
    <citation type="journal article" date="2018" name="Int. J. Syst. Evol. Microbiol.">
        <title>Carboxylicivirga sediminis sp. nov., isolated from coastal sediment.</title>
        <authorList>
            <person name="Wang F.Q."/>
            <person name="Ren L.H."/>
            <person name="Zou R.J."/>
            <person name="Sun Y.Z."/>
            <person name="Liu X.J."/>
            <person name="Jiang F."/>
            <person name="Liu L.J."/>
        </authorList>
    </citation>
    <scope>NUCLEOTIDE SEQUENCE</scope>
    <source>
        <strain evidence="7">JR1</strain>
    </source>
</reference>
<keyword evidence="8" id="KW-1185">Reference proteome</keyword>
<evidence type="ECO:0000313" key="8">
    <source>
        <dbReference type="Proteomes" id="UP000679220"/>
    </source>
</evidence>
<comment type="similarity">
    <text evidence="1">Belongs to the sulfatase family.</text>
</comment>
<keyword evidence="5" id="KW-0732">Signal</keyword>
<dbReference type="InterPro" id="IPR024607">
    <property type="entry name" value="Sulfatase_CS"/>
</dbReference>
<organism evidence="7 8">
    <name type="scientific">Carboxylicivirga sediminis</name>
    <dbReference type="NCBI Taxonomy" id="2006564"/>
    <lineage>
        <taxon>Bacteria</taxon>
        <taxon>Pseudomonadati</taxon>
        <taxon>Bacteroidota</taxon>
        <taxon>Bacteroidia</taxon>
        <taxon>Marinilabiliales</taxon>
        <taxon>Marinilabiliaceae</taxon>
        <taxon>Carboxylicivirga</taxon>
    </lineage>
</organism>
<keyword evidence="3" id="KW-0378">Hydrolase</keyword>
<dbReference type="RefSeq" id="WP_212190908.1">
    <property type="nucleotide sequence ID" value="NZ_JAGTAR010000016.1"/>
</dbReference>
<evidence type="ECO:0000256" key="2">
    <source>
        <dbReference type="ARBA" id="ARBA00022723"/>
    </source>
</evidence>
<dbReference type="Proteomes" id="UP000679220">
    <property type="component" value="Unassembled WGS sequence"/>
</dbReference>
<evidence type="ECO:0000256" key="5">
    <source>
        <dbReference type="SAM" id="SignalP"/>
    </source>
</evidence>
<keyword evidence="4" id="KW-0106">Calcium</keyword>
<feature type="chain" id="PRO_5037083315" evidence="5">
    <location>
        <begin position="21"/>
        <end position="486"/>
    </location>
</feature>
<dbReference type="CDD" id="cd16034">
    <property type="entry name" value="sulfatase_like"/>
    <property type="match status" value="1"/>
</dbReference>
<evidence type="ECO:0000256" key="1">
    <source>
        <dbReference type="ARBA" id="ARBA00008779"/>
    </source>
</evidence>
<gene>
    <name evidence="7" type="ORF">KDU71_11285</name>
</gene>
<dbReference type="Gene3D" id="3.40.720.10">
    <property type="entry name" value="Alkaline Phosphatase, subunit A"/>
    <property type="match status" value="1"/>
</dbReference>
<dbReference type="PROSITE" id="PS00149">
    <property type="entry name" value="SULFATASE_2"/>
    <property type="match status" value="1"/>
</dbReference>
<name>A0A941IYU3_9BACT</name>
<dbReference type="PANTHER" id="PTHR42693:SF53">
    <property type="entry name" value="ENDO-4-O-SULFATASE"/>
    <property type="match status" value="1"/>
</dbReference>
<sequence length="486" mass="55627">MKNLVLIFTLVVACTCQVYAKSNNKRRPNLVIIHTDEHNLRTLGCYRETMSDEQALMWGQKTIVETPNLDKIASEGVLCENWYATSPVCTPSRASMISGLYPIATGSHQNDLPLHDNLISFAQILKDNGYATSYVGKWHLDGEDKPGFAPKRQFGFADNRYMFNRGHWKALAEDEKGLRVDQAITKKGVAFDVEKVTEESFTTDFLIDRSLEIIKRDMDQPFALMLSIPDPHGPNQVRAPYDTMFDHMHFEDPRTMHPDPEMSPKWLNLQGKKNRALSLKQDQMADYFGMVKCIDDNVGRILNFLEMEGLSENTIVVFTSDHGDLMGEHGKHNKGLPYEMSARVPFLLKYPDQVIAGKQIQKAFTMADFTPTILGLMNVDHSAYNFHGEDLSTDFTNKAKVLTDDRIVYITNAFGRWVAAVNNRYKLVLSPTDEPWLFDLKKDPDELVNFYEQPEYKEIGERLKNELYKQMEDFDEPLLNEGTIIQ</sequence>
<dbReference type="GO" id="GO:0004065">
    <property type="term" value="F:arylsulfatase activity"/>
    <property type="evidence" value="ECO:0007669"/>
    <property type="project" value="TreeGrafter"/>
</dbReference>
<dbReference type="InterPro" id="IPR050738">
    <property type="entry name" value="Sulfatase"/>
</dbReference>
<feature type="signal peptide" evidence="5">
    <location>
        <begin position="1"/>
        <end position="20"/>
    </location>
</feature>
<accession>A0A941IYU3</accession>
<protein>
    <submittedName>
        <fullName evidence="7">Sulfatase</fullName>
    </submittedName>
</protein>
<dbReference type="EMBL" id="JAGTAR010000016">
    <property type="protein sequence ID" value="MBR8536142.1"/>
    <property type="molecule type" value="Genomic_DNA"/>
</dbReference>
<dbReference type="Pfam" id="PF00884">
    <property type="entry name" value="Sulfatase"/>
    <property type="match status" value="1"/>
</dbReference>